<sequence length="525" mass="58881">MKRLSSLNQLLLTIQHIYINTFALFIKKETVTYHCPVNFLATQNTVVFNILDDGAVGDGIHDNTDSIRRTILRATDHQAPCTVLVPGGDFLTGSLQIPSNVTFYLAANATLRASDNASHYSCVPSMTSDTGPCDYPFLLVDHAHDVHLRGEGRIDAGANSPPGHLVREYRPASNMLIPTEWKLPNCSYYSCRPKLLVVRYSSSVELTNITIMNSPLWTVTIVESENILFDHVTIVGDRRWPNNDGIDLINSRHVTIRNSNITTGDDCIAIMSHGPSSMFNITVENMDLQSTSAGIKVSAYERNSTGDMYDMVFRNVRINDTNRGLCVAPRWGSGRIANLLFEQMSIETRFFGLDWWGTAEPIYITGLSANAERAWTGLMKNVTFRHIVARGEQGFLVRGNTSILQDIYFSNVSLTIARWSNVSEHPSLDYRPSQEPQTSQANVDGLFAMDTNGLYLENIEIEYSEPKQYYYGQCLNISNVTQLIKTNIQCRNANFLTSGQTNWKAIDKIVIVFFFVILALFIILL</sequence>
<gene>
    <name evidence="6" type="ORF">EDS130_LOCUS27103</name>
</gene>
<proteinExistence type="inferred from homology"/>
<evidence type="ECO:0000256" key="5">
    <source>
        <dbReference type="SAM" id="Phobius"/>
    </source>
</evidence>
<dbReference type="Pfam" id="PF00295">
    <property type="entry name" value="Glyco_hydro_28"/>
    <property type="match status" value="1"/>
</dbReference>
<dbReference type="AlphaFoldDB" id="A0A814YQM0"/>
<dbReference type="InterPro" id="IPR006626">
    <property type="entry name" value="PbH1"/>
</dbReference>
<evidence type="ECO:0000256" key="1">
    <source>
        <dbReference type="ARBA" id="ARBA00008834"/>
    </source>
</evidence>
<dbReference type="InterPro" id="IPR051801">
    <property type="entry name" value="GH28_Enzymes"/>
</dbReference>
<dbReference type="InterPro" id="IPR011050">
    <property type="entry name" value="Pectin_lyase_fold/virulence"/>
</dbReference>
<dbReference type="SUPFAM" id="SSF51126">
    <property type="entry name" value="Pectin lyase-like"/>
    <property type="match status" value="1"/>
</dbReference>
<comment type="similarity">
    <text evidence="1 4">Belongs to the glycosyl hydrolase 28 family.</text>
</comment>
<keyword evidence="5" id="KW-1133">Transmembrane helix</keyword>
<keyword evidence="5" id="KW-0812">Transmembrane</keyword>
<evidence type="ECO:0000256" key="2">
    <source>
        <dbReference type="ARBA" id="ARBA00022801"/>
    </source>
</evidence>
<evidence type="ECO:0000313" key="6">
    <source>
        <dbReference type="EMBL" id="CAF1234248.1"/>
    </source>
</evidence>
<dbReference type="GO" id="GO:0004650">
    <property type="term" value="F:polygalacturonase activity"/>
    <property type="evidence" value="ECO:0007669"/>
    <property type="project" value="InterPro"/>
</dbReference>
<dbReference type="Gene3D" id="2.160.20.10">
    <property type="entry name" value="Single-stranded right-handed beta-helix, Pectin lyase-like"/>
    <property type="match status" value="1"/>
</dbReference>
<dbReference type="Proteomes" id="UP000663852">
    <property type="component" value="Unassembled WGS sequence"/>
</dbReference>
<dbReference type="OrthoDB" id="187139at2759"/>
<keyword evidence="2 4" id="KW-0378">Hydrolase</keyword>
<dbReference type="GO" id="GO:0005975">
    <property type="term" value="P:carbohydrate metabolic process"/>
    <property type="evidence" value="ECO:0007669"/>
    <property type="project" value="InterPro"/>
</dbReference>
<keyword evidence="3 4" id="KW-0326">Glycosidase</keyword>
<comment type="caution">
    <text evidence="6">The sequence shown here is derived from an EMBL/GenBank/DDBJ whole genome shotgun (WGS) entry which is preliminary data.</text>
</comment>
<name>A0A814YQM0_ADIRI</name>
<evidence type="ECO:0000256" key="3">
    <source>
        <dbReference type="ARBA" id="ARBA00023295"/>
    </source>
</evidence>
<reference evidence="6" key="1">
    <citation type="submission" date="2021-02" db="EMBL/GenBank/DDBJ databases">
        <authorList>
            <person name="Nowell W R."/>
        </authorList>
    </citation>
    <scope>NUCLEOTIDE SEQUENCE</scope>
</reference>
<dbReference type="InterPro" id="IPR012334">
    <property type="entry name" value="Pectin_lyas_fold"/>
</dbReference>
<feature type="transmembrane region" description="Helical" evidence="5">
    <location>
        <begin position="505"/>
        <end position="524"/>
    </location>
</feature>
<evidence type="ECO:0000256" key="4">
    <source>
        <dbReference type="RuleBase" id="RU361169"/>
    </source>
</evidence>
<dbReference type="InterPro" id="IPR000743">
    <property type="entry name" value="Glyco_hydro_28"/>
</dbReference>
<evidence type="ECO:0000313" key="7">
    <source>
        <dbReference type="Proteomes" id="UP000663852"/>
    </source>
</evidence>
<dbReference type="EMBL" id="CAJNOJ010000168">
    <property type="protein sequence ID" value="CAF1234248.1"/>
    <property type="molecule type" value="Genomic_DNA"/>
</dbReference>
<keyword evidence="5" id="KW-0472">Membrane</keyword>
<organism evidence="6 7">
    <name type="scientific">Adineta ricciae</name>
    <name type="common">Rotifer</name>
    <dbReference type="NCBI Taxonomy" id="249248"/>
    <lineage>
        <taxon>Eukaryota</taxon>
        <taxon>Metazoa</taxon>
        <taxon>Spiralia</taxon>
        <taxon>Gnathifera</taxon>
        <taxon>Rotifera</taxon>
        <taxon>Eurotatoria</taxon>
        <taxon>Bdelloidea</taxon>
        <taxon>Adinetida</taxon>
        <taxon>Adinetidae</taxon>
        <taxon>Adineta</taxon>
    </lineage>
</organism>
<accession>A0A814YQM0</accession>
<dbReference type="SMART" id="SM00710">
    <property type="entry name" value="PbH1"/>
    <property type="match status" value="4"/>
</dbReference>
<protein>
    <submittedName>
        <fullName evidence="6">Uncharacterized protein</fullName>
    </submittedName>
</protein>
<dbReference type="PANTHER" id="PTHR31339">
    <property type="entry name" value="PECTIN LYASE-RELATED"/>
    <property type="match status" value="1"/>
</dbReference>
<dbReference type="PANTHER" id="PTHR31339:SF9">
    <property type="entry name" value="PLASMIN AND FIBRONECTIN-BINDING PROTEIN A"/>
    <property type="match status" value="1"/>
</dbReference>